<reference evidence="1 2" key="1">
    <citation type="submission" date="2019-08" db="EMBL/GenBank/DDBJ databases">
        <authorList>
            <person name="Peeters C."/>
        </authorList>
    </citation>
    <scope>NUCLEOTIDE SEQUENCE [LARGE SCALE GENOMIC DNA]</scope>
    <source>
        <strain evidence="1 2">LMG 31114</strain>
    </source>
</reference>
<organism evidence="1 2">
    <name type="scientific">Pandoraea pneumonica</name>
    <dbReference type="NCBI Taxonomy" id="2508299"/>
    <lineage>
        <taxon>Bacteria</taxon>
        <taxon>Pseudomonadati</taxon>
        <taxon>Pseudomonadota</taxon>
        <taxon>Betaproteobacteria</taxon>
        <taxon>Burkholderiales</taxon>
        <taxon>Burkholderiaceae</taxon>
        <taxon>Pandoraea</taxon>
    </lineage>
</organism>
<dbReference type="OrthoDB" id="8943574at2"/>
<dbReference type="EMBL" id="CABPSK010000002">
    <property type="protein sequence ID" value="VVE19081.1"/>
    <property type="molecule type" value="Genomic_DNA"/>
</dbReference>
<dbReference type="NCBIfam" id="TIGR02501">
    <property type="entry name" value="type_III_yscE"/>
    <property type="match status" value="1"/>
</dbReference>
<dbReference type="GeneID" id="300405070"/>
<dbReference type="Pfam" id="PF08988">
    <property type="entry name" value="T3SS_needle_E"/>
    <property type="match status" value="1"/>
</dbReference>
<dbReference type="AlphaFoldDB" id="A0A5E4W3U8"/>
<sequence length="83" mass="9152">MTLRLTQIEDQLAESPLDTTANKLAQLKHAERKLKDALQSPLSPGAHQHARIQAEALDAAIKILTRLTQRFGSSYGHAGKRQP</sequence>
<evidence type="ECO:0000313" key="2">
    <source>
        <dbReference type="Proteomes" id="UP000366945"/>
    </source>
</evidence>
<dbReference type="InterPro" id="IPR012671">
    <property type="entry name" value="T3SS_PscE/YscE"/>
</dbReference>
<keyword evidence="2" id="KW-1185">Reference proteome</keyword>
<dbReference type="Gene3D" id="1.20.5.420">
    <property type="entry name" value="Immunoglobulin FC, subunit C"/>
    <property type="match status" value="1"/>
</dbReference>
<name>A0A5E4W3U8_9BURK</name>
<protein>
    <submittedName>
        <fullName evidence="1">EscE/YscE/SsaE family type III secretion system needle protein co-chaperone</fullName>
    </submittedName>
</protein>
<dbReference type="Proteomes" id="UP000366945">
    <property type="component" value="Unassembled WGS sequence"/>
</dbReference>
<proteinExistence type="predicted"/>
<dbReference type="RefSeq" id="WP_150680260.1">
    <property type="nucleotide sequence ID" value="NZ_CABPSK010000002.1"/>
</dbReference>
<accession>A0A5E4W3U8</accession>
<gene>
    <name evidence="1" type="ORF">PPN31114_03054</name>
</gene>
<evidence type="ECO:0000313" key="1">
    <source>
        <dbReference type="EMBL" id="VVE19081.1"/>
    </source>
</evidence>